<dbReference type="EC" id="4.2.99.18" evidence="15"/>
<proteinExistence type="inferred from homology"/>
<sequence>MPKFTEVETVRRTLAAVLPGRTIETVHVALPRLIKNASPADFAAALRGQTVTAVQRKGKYLRLVFDGPRHLLIHLRMTGSLVYFPAAADLPKSAHIIFRLDKGNLVYCDVRTFGCLWLIPPAGPTGVKGYDTLGPDANGPDFTVDYIWSLLKKSERTVKAFLLDQTVIAGLGNIYADEALFLAGIRPSRRCGSMTKKSLVALHEAIQSVLAEGITYGGTTIRNFVNGSGREGGNRKNLAVYGREGEPCIKCGTAVQYVKQGGRGTRYCPHCQK</sequence>
<dbReference type="SUPFAM" id="SSF81624">
    <property type="entry name" value="N-terminal domain of MutM-like DNA repair proteins"/>
    <property type="match status" value="1"/>
</dbReference>
<evidence type="ECO:0000313" key="18">
    <source>
        <dbReference type="EMBL" id="EHM38445.1"/>
    </source>
</evidence>
<evidence type="ECO:0000256" key="13">
    <source>
        <dbReference type="ARBA" id="ARBA00023295"/>
    </source>
</evidence>
<evidence type="ECO:0000256" key="5">
    <source>
        <dbReference type="ARBA" id="ARBA00022763"/>
    </source>
</evidence>
<dbReference type="FunFam" id="1.10.8.50:FF:000003">
    <property type="entry name" value="Formamidopyrimidine-DNA glycosylase"/>
    <property type="match status" value="1"/>
</dbReference>
<evidence type="ECO:0000259" key="17">
    <source>
        <dbReference type="PROSITE" id="PS51068"/>
    </source>
</evidence>
<dbReference type="EMBL" id="AGCJ01000081">
    <property type="protein sequence ID" value="EHM38445.1"/>
    <property type="molecule type" value="Genomic_DNA"/>
</dbReference>
<comment type="caution">
    <text evidence="15">Lacks conserved residue(s) required for the propagation of feature annotation.</text>
</comment>
<dbReference type="Gene3D" id="3.20.190.10">
    <property type="entry name" value="MutM-like, N-terminal"/>
    <property type="match status" value="1"/>
</dbReference>
<keyword evidence="7 15" id="KW-0378">Hydrolase</keyword>
<comment type="similarity">
    <text evidence="2 15">Belongs to the FPG family.</text>
</comment>
<comment type="catalytic activity">
    <reaction evidence="14 15">
        <text>2'-deoxyribonucleotide-(2'-deoxyribose 5'-phosphate)-2'-deoxyribonucleotide-DNA = a 3'-end 2'-deoxyribonucleotide-(2,3-dehydro-2,3-deoxyribose 5'-phosphate)-DNA + a 5'-end 5'-phospho-2'-deoxyribonucleoside-DNA + H(+)</text>
        <dbReference type="Rhea" id="RHEA:66592"/>
        <dbReference type="Rhea" id="RHEA-COMP:13180"/>
        <dbReference type="Rhea" id="RHEA-COMP:16897"/>
        <dbReference type="Rhea" id="RHEA-COMP:17067"/>
        <dbReference type="ChEBI" id="CHEBI:15378"/>
        <dbReference type="ChEBI" id="CHEBI:136412"/>
        <dbReference type="ChEBI" id="CHEBI:157695"/>
        <dbReference type="ChEBI" id="CHEBI:167181"/>
        <dbReference type="EC" id="4.2.99.18"/>
    </reaction>
</comment>
<evidence type="ECO:0000256" key="10">
    <source>
        <dbReference type="ARBA" id="ARBA00023204"/>
    </source>
</evidence>
<dbReference type="InterPro" id="IPR020629">
    <property type="entry name" value="FPG_Glyclase"/>
</dbReference>
<dbReference type="Pfam" id="PF06831">
    <property type="entry name" value="H2TH"/>
    <property type="match status" value="1"/>
</dbReference>
<dbReference type="Gene3D" id="1.10.8.50">
    <property type="match status" value="1"/>
</dbReference>
<feature type="domain" description="Formamidopyrimidine-DNA glycosylase catalytic" evidence="17">
    <location>
        <begin position="2"/>
        <end position="114"/>
    </location>
</feature>
<dbReference type="InterPro" id="IPR010979">
    <property type="entry name" value="Ribosomal_uS13-like_H2TH"/>
</dbReference>
<dbReference type="HOGENOM" id="CLU_038423_1_2_9"/>
<dbReference type="NCBIfam" id="TIGR00577">
    <property type="entry name" value="fpg"/>
    <property type="match status" value="1"/>
</dbReference>
<dbReference type="STRING" id="861450.HMPREF0080_01899"/>
<dbReference type="InterPro" id="IPR015887">
    <property type="entry name" value="DNA_glyclase_Znf_dom_DNA_BS"/>
</dbReference>
<evidence type="ECO:0000256" key="8">
    <source>
        <dbReference type="ARBA" id="ARBA00022833"/>
    </source>
</evidence>
<evidence type="ECO:0000256" key="14">
    <source>
        <dbReference type="ARBA" id="ARBA00044632"/>
    </source>
</evidence>
<evidence type="ECO:0000256" key="2">
    <source>
        <dbReference type="ARBA" id="ARBA00009409"/>
    </source>
</evidence>
<evidence type="ECO:0000256" key="9">
    <source>
        <dbReference type="ARBA" id="ARBA00023125"/>
    </source>
</evidence>
<feature type="binding site" evidence="15">
    <location>
        <position position="111"/>
    </location>
    <ligand>
        <name>DNA</name>
        <dbReference type="ChEBI" id="CHEBI:16991"/>
    </ligand>
</feature>
<evidence type="ECO:0000256" key="11">
    <source>
        <dbReference type="ARBA" id="ARBA00023239"/>
    </source>
</evidence>
<dbReference type="CDD" id="cd08966">
    <property type="entry name" value="EcFpg-like_N"/>
    <property type="match status" value="1"/>
</dbReference>
<feature type="active site" description="Proton donor; for delta-elimination activity" evidence="15">
    <location>
        <position position="263"/>
    </location>
</feature>
<dbReference type="SUPFAM" id="SSF46946">
    <property type="entry name" value="S13-like H2TH domain"/>
    <property type="match status" value="1"/>
</dbReference>
<dbReference type="GO" id="GO:0140078">
    <property type="term" value="F:class I DNA-(apurinic or apyrimidinic site) endonuclease activity"/>
    <property type="evidence" value="ECO:0007669"/>
    <property type="project" value="UniProtKB-EC"/>
</dbReference>
<dbReference type="GO" id="GO:0008270">
    <property type="term" value="F:zinc ion binding"/>
    <property type="evidence" value="ECO:0007669"/>
    <property type="project" value="UniProtKB-UniRule"/>
</dbReference>
<evidence type="ECO:0000313" key="19">
    <source>
        <dbReference type="Proteomes" id="UP000005481"/>
    </source>
</evidence>
<keyword evidence="4 15" id="KW-0479">Metal-binding</keyword>
<dbReference type="InterPro" id="IPR012319">
    <property type="entry name" value="FPG_cat"/>
</dbReference>
<evidence type="ECO:0000256" key="15">
    <source>
        <dbReference type="HAMAP-Rule" id="MF_00103"/>
    </source>
</evidence>
<evidence type="ECO:0000256" key="3">
    <source>
        <dbReference type="ARBA" id="ARBA00011245"/>
    </source>
</evidence>
<comment type="catalytic activity">
    <reaction evidence="1 15">
        <text>Hydrolysis of DNA containing ring-opened 7-methylguanine residues, releasing 2,6-diamino-4-hydroxy-5-(N-methyl)formamidopyrimidine.</text>
        <dbReference type="EC" id="3.2.2.23"/>
    </reaction>
</comment>
<keyword evidence="6 15" id="KW-0863">Zinc-finger</keyword>
<keyword evidence="12 15" id="KW-0511">Multifunctional enzyme</keyword>
<dbReference type="PATRIC" id="fig|861450.3.peg.1755"/>
<dbReference type="RefSeq" id="WP_006790866.1">
    <property type="nucleotide sequence ID" value="NZ_JH417610.1"/>
</dbReference>
<accession>G9YJP6</accession>
<feature type="active site" description="Proton donor; for beta-elimination activity" evidence="15">
    <location>
        <position position="59"/>
    </location>
</feature>
<evidence type="ECO:0000256" key="4">
    <source>
        <dbReference type="ARBA" id="ARBA00022723"/>
    </source>
</evidence>
<evidence type="ECO:0000256" key="7">
    <source>
        <dbReference type="ARBA" id="ARBA00022801"/>
    </source>
</evidence>
<comment type="subunit">
    <text evidence="3 15">Monomer.</text>
</comment>
<dbReference type="SMART" id="SM01232">
    <property type="entry name" value="H2TH"/>
    <property type="match status" value="1"/>
</dbReference>
<dbReference type="SMART" id="SM00898">
    <property type="entry name" value="Fapy_DNA_glyco"/>
    <property type="match status" value="1"/>
</dbReference>
<dbReference type="InterPro" id="IPR000214">
    <property type="entry name" value="Znf_DNA_glyclase/AP_lyase"/>
</dbReference>
<dbReference type="Proteomes" id="UP000005481">
    <property type="component" value="Unassembled WGS sequence"/>
</dbReference>
<protein>
    <recommendedName>
        <fullName evidence="15">Formamidopyrimidine-DNA glycosylase</fullName>
        <shortName evidence="15">Fapy-DNA glycosylase</shortName>
        <ecNumber evidence="15">3.2.2.23</ecNumber>
    </recommendedName>
    <alternativeName>
        <fullName evidence="15">DNA-(apurinic or apyrimidinic site) lyase MutM</fullName>
        <shortName evidence="15">AP lyase MutM</shortName>
        <ecNumber evidence="15">4.2.99.18</ecNumber>
    </alternativeName>
</protein>
<comment type="function">
    <text evidence="15">Involved in base excision repair of DNA damaged by oxidation or by mutagenic agents. Acts as DNA glycosylase that recognizes and removes damaged bases. Has a preference for oxidized purines, such as 7,8-dihydro-8-oxoguanine (8-oxoG). Has AP (apurinic/apyrimidinic) lyase activity and introduces nicks in the DNA strand. Cleaves the DNA backbone by beta-delta elimination to generate a single-strand break at the site of the removed base with both 3'- and 5'-phosphates.</text>
</comment>
<comment type="caution">
    <text evidence="18">The sequence shown here is derived from an EMBL/GenBank/DDBJ whole genome shotgun (WGS) entry which is preliminary data.</text>
</comment>
<evidence type="ECO:0000256" key="12">
    <source>
        <dbReference type="ARBA" id="ARBA00023268"/>
    </source>
</evidence>
<dbReference type="PROSITE" id="PS51068">
    <property type="entry name" value="FPG_CAT"/>
    <property type="match status" value="1"/>
</dbReference>
<keyword evidence="5 15" id="KW-0227">DNA damage</keyword>
<dbReference type="PROSITE" id="PS51066">
    <property type="entry name" value="ZF_FPG_2"/>
    <property type="match status" value="1"/>
</dbReference>
<dbReference type="PROSITE" id="PS01242">
    <property type="entry name" value="ZF_FPG_1"/>
    <property type="match status" value="1"/>
</dbReference>
<evidence type="ECO:0000256" key="6">
    <source>
        <dbReference type="ARBA" id="ARBA00022771"/>
    </source>
</evidence>
<dbReference type="GO" id="GO:0034039">
    <property type="term" value="F:8-oxo-7,8-dihydroguanine DNA N-glycosylase activity"/>
    <property type="evidence" value="ECO:0007669"/>
    <property type="project" value="TreeGrafter"/>
</dbReference>
<keyword evidence="8 15" id="KW-0862">Zinc</keyword>
<dbReference type="InterPro" id="IPR035937">
    <property type="entry name" value="FPG_N"/>
</dbReference>
<dbReference type="GO" id="GO:0003684">
    <property type="term" value="F:damaged DNA binding"/>
    <property type="evidence" value="ECO:0007669"/>
    <property type="project" value="InterPro"/>
</dbReference>
<dbReference type="InterPro" id="IPR010663">
    <property type="entry name" value="Znf_FPG/IleRS"/>
</dbReference>
<dbReference type="eggNOG" id="COG0266">
    <property type="taxonomic scope" value="Bacteria"/>
</dbReference>
<gene>
    <name evidence="15" type="primary">mutM</name>
    <name evidence="15" type="synonym">fpg</name>
    <name evidence="18" type="ORF">HMPREF0080_01899</name>
</gene>
<dbReference type="Pfam" id="PF01149">
    <property type="entry name" value="Fapy_DNA_glyco"/>
    <property type="match status" value="1"/>
</dbReference>
<keyword evidence="19" id="KW-1185">Reference proteome</keyword>
<dbReference type="PANTHER" id="PTHR22993">
    <property type="entry name" value="FORMAMIDOPYRIMIDINE-DNA GLYCOSYLASE"/>
    <property type="match status" value="1"/>
</dbReference>
<comment type="cofactor">
    <cofactor evidence="15">
        <name>Zn(2+)</name>
        <dbReference type="ChEBI" id="CHEBI:29105"/>
    </cofactor>
    <text evidence="15">Binds 1 zinc ion per subunit.</text>
</comment>
<organism evidence="18 19">
    <name type="scientific">Anaeroglobus geminatus F0357</name>
    <dbReference type="NCBI Taxonomy" id="861450"/>
    <lineage>
        <taxon>Bacteria</taxon>
        <taxon>Bacillati</taxon>
        <taxon>Bacillota</taxon>
        <taxon>Negativicutes</taxon>
        <taxon>Veillonellales</taxon>
        <taxon>Veillonellaceae</taxon>
        <taxon>Anaeroglobus</taxon>
    </lineage>
</organism>
<dbReference type="HAMAP" id="MF_00103">
    <property type="entry name" value="Fapy_DNA_glycosyl"/>
    <property type="match status" value="1"/>
</dbReference>
<keyword evidence="9 15" id="KW-0238">DNA-binding</keyword>
<dbReference type="SUPFAM" id="SSF57716">
    <property type="entry name" value="Glucocorticoid receptor-like (DNA-binding domain)"/>
    <property type="match status" value="1"/>
</dbReference>
<feature type="active site" description="Schiff-base intermediate with DNA" evidence="15">
    <location>
        <position position="2"/>
    </location>
</feature>
<keyword evidence="10 15" id="KW-0234">DNA repair</keyword>
<keyword evidence="11 15" id="KW-0456">Lyase</keyword>
<evidence type="ECO:0000259" key="16">
    <source>
        <dbReference type="PROSITE" id="PS51066"/>
    </source>
</evidence>
<dbReference type="AlphaFoldDB" id="G9YJP6"/>
<dbReference type="InterPro" id="IPR015886">
    <property type="entry name" value="H2TH_FPG"/>
</dbReference>
<dbReference type="OrthoDB" id="9800855at2"/>
<evidence type="ECO:0000256" key="1">
    <source>
        <dbReference type="ARBA" id="ARBA00001668"/>
    </source>
</evidence>
<dbReference type="Pfam" id="PF06827">
    <property type="entry name" value="zf-FPG_IleRS"/>
    <property type="match status" value="1"/>
</dbReference>
<dbReference type="NCBIfam" id="NF002211">
    <property type="entry name" value="PRK01103.1"/>
    <property type="match status" value="1"/>
</dbReference>
<feature type="domain" description="FPG-type" evidence="16">
    <location>
        <begin position="239"/>
        <end position="273"/>
    </location>
</feature>
<keyword evidence="13 15" id="KW-0326">Glycosidase</keyword>
<reference evidence="18 19" key="1">
    <citation type="submission" date="2011-08" db="EMBL/GenBank/DDBJ databases">
        <authorList>
            <person name="Weinstock G."/>
            <person name="Sodergren E."/>
            <person name="Clifton S."/>
            <person name="Fulton L."/>
            <person name="Fulton B."/>
            <person name="Courtney L."/>
            <person name="Fronick C."/>
            <person name="Harrison M."/>
            <person name="Strong C."/>
            <person name="Farmer C."/>
            <person name="Delahaunty K."/>
            <person name="Markovic C."/>
            <person name="Hall O."/>
            <person name="Minx P."/>
            <person name="Tomlinson C."/>
            <person name="Mitreva M."/>
            <person name="Hou S."/>
            <person name="Chen J."/>
            <person name="Wollam A."/>
            <person name="Pepin K.H."/>
            <person name="Johnson M."/>
            <person name="Bhonagiri V."/>
            <person name="Zhang X."/>
            <person name="Suruliraj S."/>
            <person name="Warren W."/>
            <person name="Chinwalla A."/>
            <person name="Mardis E.R."/>
            <person name="Wilson R.K."/>
        </authorList>
    </citation>
    <scope>NUCLEOTIDE SEQUENCE [LARGE SCALE GENOMIC DNA]</scope>
    <source>
        <strain evidence="18 19">F0357</strain>
    </source>
</reference>
<dbReference type="GO" id="GO:0006284">
    <property type="term" value="P:base-excision repair"/>
    <property type="evidence" value="ECO:0007669"/>
    <property type="project" value="InterPro"/>
</dbReference>
<name>G9YJP6_9FIRM</name>
<dbReference type="EC" id="3.2.2.23" evidence="15"/>
<dbReference type="PANTHER" id="PTHR22993:SF9">
    <property type="entry name" value="FORMAMIDOPYRIMIDINE-DNA GLYCOSYLASE"/>
    <property type="match status" value="1"/>
</dbReference>
<dbReference type="GO" id="GO:0003690">
    <property type="term" value="F:double-stranded DNA binding"/>
    <property type="evidence" value="ECO:0007669"/>
    <property type="project" value="UniProtKB-ARBA"/>
</dbReference>